<gene>
    <name evidence="1" type="ORF">SG34_015855</name>
</gene>
<evidence type="ECO:0000313" key="1">
    <source>
        <dbReference type="EMBL" id="WDE02916.1"/>
    </source>
</evidence>
<dbReference type="AlphaFoldDB" id="A0AAE9YXB0"/>
<dbReference type="EMBL" id="CP059733">
    <property type="protein sequence ID" value="WDE02916.1"/>
    <property type="molecule type" value="Genomic_DNA"/>
</dbReference>
<proteinExistence type="predicted"/>
<sequence>MTVLTKQLAYQGIQEFFNQKPFIMFATGTSCAVDLGFGMPALECHLKDFIPSYDLSSAQKAEWDLVIEQLADSGDFESSMNSINDAALLSHVVNETAKLVGRVQGNNLAKLIANPFNWTALEIISRLAANLPHADPVLHMATPNYDLLAEFALSASQIPYSTGFLGGIIRKLNWNQSLRQMTFAESVVQRNRRQMITRYHNHIKLYKVHGSLNVYCKDREVIECDIWQEPPVGYERLLITPGTAKHEKLHDYRDTLLGEYDAAVRSHNHFLFLGFGFNDTQLVNNAIGDKLVKECSAGLIITRDSNSRIEELVSKAKNTWLVCKSKHDNSTRIYNSQFSDWLHIEDKELWRFEKFAQEIMGQ</sequence>
<dbReference type="KEGG" id="tvd:SG34_015855"/>
<dbReference type="Proteomes" id="UP000032352">
    <property type="component" value="Chromosome"/>
</dbReference>
<reference evidence="1 2" key="1">
    <citation type="journal article" date="2015" name="Genome Announc.">
        <title>Draft Genome Sequences of Marine Isolates of Thalassomonas viridans and Thalassomonas actiniarum.</title>
        <authorList>
            <person name="Olonade I."/>
            <person name="van Zyl L.J."/>
            <person name="Trindade M."/>
        </authorList>
    </citation>
    <scope>NUCLEOTIDE SEQUENCE [LARGE SCALE GENOMIC DNA]</scope>
    <source>
        <strain evidence="1 2">XOM25</strain>
    </source>
</reference>
<keyword evidence="2" id="KW-1185">Reference proteome</keyword>
<protein>
    <submittedName>
        <fullName evidence="1">SIR2 family protein</fullName>
    </submittedName>
</protein>
<reference evidence="1 2" key="2">
    <citation type="journal article" date="2022" name="Mar. Drugs">
        <title>Bioassay-Guided Fractionation Leads to the Detection of Cholic Acid Generated by the Rare Thalassomonas sp.</title>
        <authorList>
            <person name="Pheiffer F."/>
            <person name="Schneider Y.K."/>
            <person name="Hansen E.H."/>
            <person name="Andersen J.H."/>
            <person name="Isaksson J."/>
            <person name="Busche T."/>
            <person name="R C."/>
            <person name="Kalinowski J."/>
            <person name="Zyl L.V."/>
            <person name="Trindade M."/>
        </authorList>
    </citation>
    <scope>NUCLEOTIDE SEQUENCE [LARGE SCALE GENOMIC DNA]</scope>
    <source>
        <strain evidence="1 2">XOM25</strain>
    </source>
</reference>
<dbReference type="RefSeq" id="WP_044840268.1">
    <property type="nucleotide sequence ID" value="NZ_CP059733.1"/>
</dbReference>
<name>A0AAE9YXB0_9GAMM</name>
<accession>A0AAE9YXB0</accession>
<organism evidence="1 2">
    <name type="scientific">Thalassomonas viridans</name>
    <dbReference type="NCBI Taxonomy" id="137584"/>
    <lineage>
        <taxon>Bacteria</taxon>
        <taxon>Pseudomonadati</taxon>
        <taxon>Pseudomonadota</taxon>
        <taxon>Gammaproteobacteria</taxon>
        <taxon>Alteromonadales</taxon>
        <taxon>Colwelliaceae</taxon>
        <taxon>Thalassomonas</taxon>
    </lineage>
</organism>
<evidence type="ECO:0000313" key="2">
    <source>
        <dbReference type="Proteomes" id="UP000032352"/>
    </source>
</evidence>
<dbReference type="PROSITE" id="PS51257">
    <property type="entry name" value="PROKAR_LIPOPROTEIN"/>
    <property type="match status" value="1"/>
</dbReference>
<dbReference type="Pfam" id="PF13289">
    <property type="entry name" value="SIR2_2"/>
    <property type="match status" value="1"/>
</dbReference>